<dbReference type="Pfam" id="PF22725">
    <property type="entry name" value="GFO_IDH_MocA_C3"/>
    <property type="match status" value="1"/>
</dbReference>
<accession>A0ABU0II33</accession>
<evidence type="ECO:0000256" key="1">
    <source>
        <dbReference type="ARBA" id="ARBA00023002"/>
    </source>
</evidence>
<evidence type="ECO:0000313" key="5">
    <source>
        <dbReference type="Proteomes" id="UP001235269"/>
    </source>
</evidence>
<proteinExistence type="predicted"/>
<dbReference type="InterPro" id="IPR055170">
    <property type="entry name" value="GFO_IDH_MocA-like_dom"/>
</dbReference>
<dbReference type="InterPro" id="IPR036291">
    <property type="entry name" value="NAD(P)-bd_dom_sf"/>
</dbReference>
<dbReference type="RefSeq" id="WP_307159946.1">
    <property type="nucleotide sequence ID" value="NZ_JAUSWH010000019.1"/>
</dbReference>
<evidence type="ECO:0000259" key="2">
    <source>
        <dbReference type="Pfam" id="PF01408"/>
    </source>
</evidence>
<dbReference type="Proteomes" id="UP001235269">
    <property type="component" value="Unassembled WGS sequence"/>
</dbReference>
<dbReference type="InterPro" id="IPR050463">
    <property type="entry name" value="Gfo/Idh/MocA_oxidrdct_glycsds"/>
</dbReference>
<reference evidence="4 5" key="1">
    <citation type="submission" date="2023-07" db="EMBL/GenBank/DDBJ databases">
        <title>Genomic Encyclopedia of Type Strains, Phase IV (KMG-IV): sequencing the most valuable type-strain genomes for metagenomic binning, comparative biology and taxonomic classification.</title>
        <authorList>
            <person name="Goeker M."/>
        </authorList>
    </citation>
    <scope>NUCLEOTIDE SEQUENCE [LARGE SCALE GENOMIC DNA]</scope>
    <source>
        <strain evidence="4 5">DSM 100301</strain>
    </source>
</reference>
<sequence length="339" mass="36324">MTMLKPSSFPSPALTLGFLGTGWIGRHRMQALLGTGLAEAQIVLEPSEAMREQAMALAPAAQAASSMDMLLASDVDGVVIATPSAMHAEQSIASLRSGKAVFCQKPLGRSADEVRQVVETARQADRLLGVDLSYRYTQGLQQIRDLVRSGELGHIHAADLTFHNAYGPDKDWFYDKARAGGGCVVDLGVHLVDAVLWILDFPEVIKVSSALYAGGERIGADDPRVEDYAVATLELATGAVVRIACSWRLHAGTDAVISAEFHGNRGGARFANVGGSFYDFETSVFHGTARSLLSSPPEDWGGEAACHWLRQLATGQRFDAEAEHLVTVAETLDRIYAAA</sequence>
<feature type="domain" description="Gfo/Idh/MocA-like oxidoreductase N-terminal" evidence="2">
    <location>
        <begin position="16"/>
        <end position="131"/>
    </location>
</feature>
<name>A0ABU0II33_9HYPH</name>
<dbReference type="InterPro" id="IPR000683">
    <property type="entry name" value="Gfo/Idh/MocA-like_OxRdtase_N"/>
</dbReference>
<dbReference type="PANTHER" id="PTHR43818">
    <property type="entry name" value="BCDNA.GH03377"/>
    <property type="match status" value="1"/>
</dbReference>
<dbReference type="EMBL" id="JAUSWH010000019">
    <property type="protein sequence ID" value="MDQ0457841.1"/>
    <property type="molecule type" value="Genomic_DNA"/>
</dbReference>
<dbReference type="SUPFAM" id="SSF51735">
    <property type="entry name" value="NAD(P)-binding Rossmann-fold domains"/>
    <property type="match status" value="1"/>
</dbReference>
<organism evidence="4 5">
    <name type="scientific">Rhizobium paknamense</name>
    <dbReference type="NCBI Taxonomy" id="1206817"/>
    <lineage>
        <taxon>Bacteria</taxon>
        <taxon>Pseudomonadati</taxon>
        <taxon>Pseudomonadota</taxon>
        <taxon>Alphaproteobacteria</taxon>
        <taxon>Hyphomicrobiales</taxon>
        <taxon>Rhizobiaceae</taxon>
        <taxon>Rhizobium/Agrobacterium group</taxon>
        <taxon>Rhizobium</taxon>
    </lineage>
</organism>
<comment type="caution">
    <text evidence="4">The sequence shown here is derived from an EMBL/GenBank/DDBJ whole genome shotgun (WGS) entry which is preliminary data.</text>
</comment>
<keyword evidence="1" id="KW-0560">Oxidoreductase</keyword>
<dbReference type="Gene3D" id="3.40.50.720">
    <property type="entry name" value="NAD(P)-binding Rossmann-like Domain"/>
    <property type="match status" value="1"/>
</dbReference>
<keyword evidence="5" id="KW-1185">Reference proteome</keyword>
<dbReference type="Gene3D" id="3.30.360.10">
    <property type="entry name" value="Dihydrodipicolinate Reductase, domain 2"/>
    <property type="match status" value="1"/>
</dbReference>
<gene>
    <name evidence="4" type="ORF">QO005_004199</name>
</gene>
<dbReference type="PANTHER" id="PTHR43818:SF11">
    <property type="entry name" value="BCDNA.GH03377"/>
    <property type="match status" value="1"/>
</dbReference>
<protein>
    <submittedName>
        <fullName evidence="4">Dehydrogenase</fullName>
    </submittedName>
</protein>
<feature type="domain" description="GFO/IDH/MocA-like oxidoreductase" evidence="3">
    <location>
        <begin position="141"/>
        <end position="268"/>
    </location>
</feature>
<dbReference type="SUPFAM" id="SSF55347">
    <property type="entry name" value="Glyceraldehyde-3-phosphate dehydrogenase-like, C-terminal domain"/>
    <property type="match status" value="1"/>
</dbReference>
<evidence type="ECO:0000313" key="4">
    <source>
        <dbReference type="EMBL" id="MDQ0457841.1"/>
    </source>
</evidence>
<evidence type="ECO:0000259" key="3">
    <source>
        <dbReference type="Pfam" id="PF22725"/>
    </source>
</evidence>
<dbReference type="Pfam" id="PF01408">
    <property type="entry name" value="GFO_IDH_MocA"/>
    <property type="match status" value="1"/>
</dbReference>